<keyword evidence="2 3" id="KW-0413">Isomerase</keyword>
<evidence type="ECO:0000256" key="2">
    <source>
        <dbReference type="ARBA" id="ARBA00023235"/>
    </source>
</evidence>
<dbReference type="InterPro" id="IPR007400">
    <property type="entry name" value="PrpF-like"/>
</dbReference>
<dbReference type="EMBL" id="CP076136">
    <property type="protein sequence ID" value="QWG23298.1"/>
    <property type="molecule type" value="Genomic_DNA"/>
</dbReference>
<gene>
    <name evidence="3" type="ORF">KMZ93_25780</name>
</gene>
<dbReference type="Proteomes" id="UP000676951">
    <property type="component" value="Chromosome"/>
</dbReference>
<accession>A0A975NXN4</accession>
<reference evidence="3 4" key="1">
    <citation type="submission" date="2021-06" db="EMBL/GenBank/DDBJ databases">
        <title>Bradyrhizobium sp. S2-11-4 Genome sequencing.</title>
        <authorList>
            <person name="Jin L."/>
        </authorList>
    </citation>
    <scope>NUCLEOTIDE SEQUENCE [LARGE SCALE GENOMIC DNA]</scope>
    <source>
        <strain evidence="3 4">S2-11-4</strain>
    </source>
</reference>
<evidence type="ECO:0000313" key="3">
    <source>
        <dbReference type="EMBL" id="QWG23298.1"/>
    </source>
</evidence>
<evidence type="ECO:0000313" key="4">
    <source>
        <dbReference type="Proteomes" id="UP000676951"/>
    </source>
</evidence>
<dbReference type="PANTHER" id="PTHR43709">
    <property type="entry name" value="ACONITATE ISOMERASE-RELATED"/>
    <property type="match status" value="1"/>
</dbReference>
<dbReference type="NCBIfam" id="NF033377">
    <property type="entry name" value="OMA_tautomer"/>
    <property type="match status" value="1"/>
</dbReference>
<dbReference type="SUPFAM" id="SSF54506">
    <property type="entry name" value="Diaminopimelate epimerase-like"/>
    <property type="match status" value="2"/>
</dbReference>
<dbReference type="InterPro" id="IPR047687">
    <property type="entry name" value="OMA_tautomer-like"/>
</dbReference>
<dbReference type="EC" id="5.3.2.8" evidence="3"/>
<protein>
    <submittedName>
        <fullName evidence="3">4-oxalomesaconate tautomerase</fullName>
        <ecNumber evidence="3">5.3.2.8</ecNumber>
    </submittedName>
</protein>
<dbReference type="Gene3D" id="3.10.310.10">
    <property type="entry name" value="Diaminopimelate Epimerase, Chain A, domain 1"/>
    <property type="match status" value="2"/>
</dbReference>
<comment type="similarity">
    <text evidence="1">Belongs to the PrpF family.</text>
</comment>
<evidence type="ECO:0000256" key="1">
    <source>
        <dbReference type="ARBA" id="ARBA00007673"/>
    </source>
</evidence>
<dbReference type="GO" id="GO:0016853">
    <property type="term" value="F:isomerase activity"/>
    <property type="evidence" value="ECO:0007669"/>
    <property type="project" value="UniProtKB-KW"/>
</dbReference>
<name>A0A975NXN4_9BRAD</name>
<sequence length="378" mass="39693">MQTAIPCLFMRGGTSRGPFFNAADLPADIPTRDKVLLAVMGSPDKRQIDGLGGAHPLTSKVGIVSRSSRPGVDLDFLFAQLQPDKDTVDTTPNCGNMLAAVVPFALETGLVKPQGDTTTLRVLTLNTDMQCDITVQTPNGHVEYEGTARIDGAPGTSAPITINFLDTAGSVAPGLLPTGNVRDVIDGITVTCIDNGMPLVIFKAADVGRTGYASVDQLNADTELKARIERLRIACGHAMKLGDVTARNYPKMTLIAAPRAGGAISTRSFIPHVCHDAIGVLAAVTVATACVLDGSTTQGIADVPGQNVKTISVEHPTGEFSVEIEVDPANPQNVTRAALLRTARLLMRGEAMVPASVWAGHRAGDFSATPEPRRARQG</sequence>
<dbReference type="AlphaFoldDB" id="A0A975NXN4"/>
<proteinExistence type="inferred from homology"/>
<dbReference type="RefSeq" id="WP_215604053.1">
    <property type="nucleotide sequence ID" value="NZ_CP076136.1"/>
</dbReference>
<dbReference type="Pfam" id="PF04303">
    <property type="entry name" value="PrpF"/>
    <property type="match status" value="1"/>
</dbReference>
<dbReference type="PANTHER" id="PTHR43709:SF3">
    <property type="entry name" value="ISOMERASE YBHH-RELATED"/>
    <property type="match status" value="1"/>
</dbReference>
<organism evidence="3 4">
    <name type="scientific">Bradyrhizobium sediminis</name>
    <dbReference type="NCBI Taxonomy" id="2840469"/>
    <lineage>
        <taxon>Bacteria</taxon>
        <taxon>Pseudomonadati</taxon>
        <taxon>Pseudomonadota</taxon>
        <taxon>Alphaproteobacteria</taxon>
        <taxon>Hyphomicrobiales</taxon>
        <taxon>Nitrobacteraceae</taxon>
        <taxon>Bradyrhizobium</taxon>
    </lineage>
</organism>
<keyword evidence="4" id="KW-1185">Reference proteome</keyword>